<feature type="DNA-binding region" description="H-T-H motif" evidence="2">
    <location>
        <begin position="42"/>
        <end position="61"/>
    </location>
</feature>
<comment type="caution">
    <text evidence="4">The sequence shown here is derived from an EMBL/GenBank/DDBJ whole genome shotgun (WGS) entry which is preliminary data.</text>
</comment>
<organism evidence="4 5">
    <name type="scientific">Deinococcus piscis</name>
    <dbReference type="NCBI Taxonomy" id="394230"/>
    <lineage>
        <taxon>Bacteria</taxon>
        <taxon>Thermotogati</taxon>
        <taxon>Deinococcota</taxon>
        <taxon>Deinococci</taxon>
        <taxon>Deinococcales</taxon>
        <taxon>Deinococcaceae</taxon>
        <taxon>Deinococcus</taxon>
    </lineage>
</organism>
<reference evidence="5" key="1">
    <citation type="journal article" date="2019" name="Int. J. Syst. Evol. Microbiol.">
        <title>The Global Catalogue of Microorganisms (GCM) 10K type strain sequencing project: providing services to taxonomists for standard genome sequencing and annotation.</title>
        <authorList>
            <consortium name="The Broad Institute Genomics Platform"/>
            <consortium name="The Broad Institute Genome Sequencing Center for Infectious Disease"/>
            <person name="Wu L."/>
            <person name="Ma J."/>
        </authorList>
    </citation>
    <scope>NUCLEOTIDE SEQUENCE [LARGE SCALE GENOMIC DNA]</scope>
    <source>
        <strain evidence="5">CGMCC 1.18439</strain>
    </source>
</reference>
<dbReference type="PANTHER" id="PTHR30055">
    <property type="entry name" value="HTH-TYPE TRANSCRIPTIONAL REGULATOR RUTR"/>
    <property type="match status" value="1"/>
</dbReference>
<evidence type="ECO:0000259" key="3">
    <source>
        <dbReference type="PROSITE" id="PS50977"/>
    </source>
</evidence>
<evidence type="ECO:0000313" key="5">
    <source>
        <dbReference type="Proteomes" id="UP000632154"/>
    </source>
</evidence>
<keyword evidence="1 2" id="KW-0238">DNA-binding</keyword>
<dbReference type="InterPro" id="IPR009057">
    <property type="entry name" value="Homeodomain-like_sf"/>
</dbReference>
<feature type="domain" description="HTH tetR-type" evidence="3">
    <location>
        <begin position="19"/>
        <end position="79"/>
    </location>
</feature>
<dbReference type="Gene3D" id="1.10.10.60">
    <property type="entry name" value="Homeodomain-like"/>
    <property type="match status" value="1"/>
</dbReference>
<name>A0ABQ3K2C0_9DEIO</name>
<evidence type="ECO:0000313" key="4">
    <source>
        <dbReference type="EMBL" id="GHG00057.1"/>
    </source>
</evidence>
<dbReference type="SUPFAM" id="SSF48498">
    <property type="entry name" value="Tetracyclin repressor-like, C-terminal domain"/>
    <property type="match status" value="1"/>
</dbReference>
<dbReference type="PANTHER" id="PTHR30055:SF237">
    <property type="entry name" value="TRANSCRIPTIONAL REPRESSOR MCE3R"/>
    <property type="match status" value="1"/>
</dbReference>
<sequence>MMGSVSSARPTVPPVPKITDTRQRILSEAGKLFVSRGYHGVSMREVALAVGVTKPALYHHYADKETLFVAILEDSVGDLESIIKQMGQQPDLRAQLRSLVGSLLAQSPDYWVGLQLAGELKHVAPERRADFENHYRRVWLGGLGQMIGEAMERGELRRDLSPADLTRALMGILYPLVSGPAHPGREAAGESLLAVFLEGAVPR</sequence>
<dbReference type="SUPFAM" id="SSF46689">
    <property type="entry name" value="Homeodomain-like"/>
    <property type="match status" value="1"/>
</dbReference>
<accession>A0ABQ3K2C0</accession>
<protein>
    <submittedName>
        <fullName evidence="4">TetR family transcriptional regulator</fullName>
    </submittedName>
</protein>
<dbReference type="PRINTS" id="PR00455">
    <property type="entry name" value="HTHTETR"/>
</dbReference>
<dbReference type="InterPro" id="IPR001647">
    <property type="entry name" value="HTH_TetR"/>
</dbReference>
<evidence type="ECO:0000256" key="1">
    <source>
        <dbReference type="ARBA" id="ARBA00023125"/>
    </source>
</evidence>
<evidence type="ECO:0000256" key="2">
    <source>
        <dbReference type="PROSITE-ProRule" id="PRU00335"/>
    </source>
</evidence>
<dbReference type="Pfam" id="PF00440">
    <property type="entry name" value="TetR_N"/>
    <property type="match status" value="1"/>
</dbReference>
<dbReference type="EMBL" id="BNAL01000009">
    <property type="protein sequence ID" value="GHG00057.1"/>
    <property type="molecule type" value="Genomic_DNA"/>
</dbReference>
<keyword evidence="5" id="KW-1185">Reference proteome</keyword>
<gene>
    <name evidence="4" type="ORF">GCM10017783_10190</name>
</gene>
<dbReference type="Proteomes" id="UP000632154">
    <property type="component" value="Unassembled WGS sequence"/>
</dbReference>
<dbReference type="Gene3D" id="1.10.357.10">
    <property type="entry name" value="Tetracycline Repressor, domain 2"/>
    <property type="match status" value="1"/>
</dbReference>
<dbReference type="InterPro" id="IPR036271">
    <property type="entry name" value="Tet_transcr_reg_TetR-rel_C_sf"/>
</dbReference>
<dbReference type="InterPro" id="IPR050109">
    <property type="entry name" value="HTH-type_TetR-like_transc_reg"/>
</dbReference>
<dbReference type="PROSITE" id="PS50977">
    <property type="entry name" value="HTH_TETR_2"/>
    <property type="match status" value="1"/>
</dbReference>
<proteinExistence type="predicted"/>